<evidence type="ECO:0000313" key="2">
    <source>
        <dbReference type="Proteomes" id="UP000262210"/>
    </source>
</evidence>
<accession>A0A9C7V8Z5</accession>
<name>A0A9C7V8Z5_9GAMM</name>
<dbReference type="Pfam" id="PF03864">
    <property type="entry name" value="Phage_cap_E"/>
    <property type="match status" value="1"/>
</dbReference>
<dbReference type="Proteomes" id="UP000262210">
    <property type="component" value="Unassembled WGS sequence"/>
</dbReference>
<organism evidence="1 2">
    <name type="scientific">Serratia grimesii</name>
    <dbReference type="NCBI Taxonomy" id="82995"/>
    <lineage>
        <taxon>Bacteria</taxon>
        <taxon>Pseudomonadati</taxon>
        <taxon>Pseudomonadota</taxon>
        <taxon>Gammaproteobacteria</taxon>
        <taxon>Enterobacterales</taxon>
        <taxon>Yersiniaceae</taxon>
        <taxon>Serratia</taxon>
    </lineage>
</organism>
<reference evidence="1 2" key="1">
    <citation type="journal article" date="2018" name="Nat. Biotechnol.">
        <title>A standardized bacterial taxonomy based on genome phylogeny substantially revises the tree of life.</title>
        <authorList>
            <person name="Parks D.H."/>
            <person name="Chuvochina M."/>
            <person name="Waite D.W."/>
            <person name="Rinke C."/>
            <person name="Skarshewski A."/>
            <person name="Chaumeil P.A."/>
            <person name="Hugenholtz P."/>
        </authorList>
    </citation>
    <scope>NUCLEOTIDE SEQUENCE [LARGE SCALE GENOMIC DNA]</scope>
    <source>
        <strain evidence="1">UBA11264</strain>
    </source>
</reference>
<comment type="caution">
    <text evidence="1">The sequence shown here is derived from an EMBL/GenBank/DDBJ whole genome shotgun (WGS) entry which is preliminary data.</text>
</comment>
<dbReference type="AlphaFoldDB" id="A0A9C7V8Z5"/>
<dbReference type="EMBL" id="DPSM01000028">
    <property type="protein sequence ID" value="HCK02100.1"/>
    <property type="molecule type" value="Genomic_DNA"/>
</dbReference>
<dbReference type="RefSeq" id="WP_278431732.1">
    <property type="nucleotide sequence ID" value="NZ_DPSM01000028.1"/>
</dbReference>
<sequence length="343" mass="37433">MAKKEFDNVDLVGSYKSIPVQPAFLQSIGAFDEKPVKTVKIDVDFLKSESAKLFETTHRYGSNLNTIKTSKGQSFSVELPHEYAHAEISSSDFQGRRAIGSEDEVTVESLMVQKMADLKDSHVRTRELALWNALAHGTVIDDKTNGGDVNWATTFGATQETGTVSSAVTGDPLKDLSLLVSKLRRNMGGWVRNSKGIVVLAGDDLFNAIRFHPLVAAAAKQGLIDGSFIYGAGEVNPGFNMFSPFANLTIVQNDNPDFELDADSGLAFPLFRKTMGTVQSPLTSYYGPASRDLQMARNGAAKESFVWSTEDEMHNIKIHHESSQIAVNYDMSFTAAIKLAPAN</sequence>
<dbReference type="InterPro" id="IPR005564">
    <property type="entry name" value="Major_capsid_GpE"/>
</dbReference>
<protein>
    <submittedName>
        <fullName evidence="1">Uncharacterized protein</fullName>
    </submittedName>
</protein>
<proteinExistence type="predicted"/>
<gene>
    <name evidence="1" type="ORF">DHV72_19055</name>
</gene>
<evidence type="ECO:0000313" key="1">
    <source>
        <dbReference type="EMBL" id="HCK02100.1"/>
    </source>
</evidence>